<dbReference type="OrthoDB" id="17530at2759"/>
<dbReference type="GO" id="GO:0006879">
    <property type="term" value="P:intracellular iron ion homeostasis"/>
    <property type="evidence" value="ECO:0007669"/>
    <property type="project" value="EnsemblFungi"/>
</dbReference>
<dbReference type="EC" id="3.4.24.59" evidence="4"/>
<keyword evidence="17" id="KW-1185">Reference proteome</keyword>
<dbReference type="Gene3D" id="1.10.1370.10">
    <property type="entry name" value="Neurolysin, domain 3"/>
    <property type="match status" value="1"/>
</dbReference>
<evidence type="ECO:0000256" key="6">
    <source>
        <dbReference type="ARBA" id="ARBA00022670"/>
    </source>
</evidence>
<dbReference type="STRING" id="1071382.H2AU93"/>
<dbReference type="MEROPS" id="M03.006"/>
<sequence>MIYTNVLRRQFGLLSKGRGLIHNRSFTTSKLRNHEPVSLKKVFDDDVYWRNLRSTPKLLNSKNESFLNSASDPVTTKNTGLFNNPYLKTPEGLLTFSKASLWKANELVKIMKNDNTKQGLLKYIVRLDQLSDTLCRVIDLCEFIRSVHPDKEFLSAAQQCHEEMFEFMNTLNTDVELCDKLKTLLHDNEILSKLSEEEIKVGRILLEDFEKSGIYMNPRIREQFIELSQEISLIGQDFINNANQPKTNYIKVNASKLESAGLNRLLLNSLKKDAIRENYKIPTYGPTPYAVLKDCKNEEVRADIWTALHSCSSEQILRLSHLVKLRAMLANLMGAESFSQYQLKGKLAKAPKDVKNFIETLIKYVRPNTEKELKFIADLKREDQGKINCGEMDGVLSTVRPWDRDYYSSIYFKGKEKTEHEFTEPLSSYFTLGGVFEGLSDLLTQIYGIKLEPAIPVSGETWFNDVRKINVISEEEGIIGIIYFDLFERYGKTSNPAHFTVCCSREMYPEENADSIIQLGSKKDGTIFQLPIISLVCNFSRRTFQSDKTICLLTLSEIETLFHEMGHAIHSMLGRTTLQNVSGTRCATDFVELPSILMEHFASDTRVLKKMSCHYETGEKIAEKKLQFHLKEGEFLRSCETFSQAKMAMLDQELHSDKIIHNLDNLNVVEIYQNLERRLQVLVDDRSNWCGKFGHLFGYGATYYSYLFDRAIARKVWNHLFANDPFNKTNGEKFKESLLKWGGSKDPWQCIADVLDEPKLSKGDAEAMKYIGFTEQL</sequence>
<comment type="function">
    <text evidence="13">Cleaves proteins, imported into the mitochondrion, to their mature size. While most mitochondrial precursor proteins are processed to the mature form in one step by mitochondrial processing peptidase (MPP), the sequential cleavage by MIP of an octapeptide after initial processing by MPP is a required step for a subgroup of nuclear-encoded precursor proteins destined for the matrix or the inner membrane.</text>
</comment>
<dbReference type="PANTHER" id="PTHR11804:SF79">
    <property type="entry name" value="MITOCHONDRIAL INTERMEDIATE PEPTIDASE"/>
    <property type="match status" value="1"/>
</dbReference>
<reference evidence="16 17" key="1">
    <citation type="journal article" date="2011" name="Proc. Natl. Acad. Sci. U.S.A.">
        <title>Evolutionary erosion of yeast sex chromosomes by mating-type switching accidents.</title>
        <authorList>
            <person name="Gordon J.L."/>
            <person name="Armisen D."/>
            <person name="Proux-Wera E."/>
            <person name="Oheigeartaigh S.S."/>
            <person name="Byrne K.P."/>
            <person name="Wolfe K.H."/>
        </authorList>
    </citation>
    <scope>NUCLEOTIDE SEQUENCE [LARGE SCALE GENOMIC DNA]</scope>
    <source>
        <strain evidence="17">ATCC 22294 / BCRC 22015 / CBS 2517 / CECT 1963 / NBRC 1671 / NRRL Y-8276</strain>
    </source>
</reference>
<dbReference type="Gene3D" id="3.40.390.10">
    <property type="entry name" value="Collagenase (Catalytic Domain)"/>
    <property type="match status" value="1"/>
</dbReference>
<keyword evidence="10" id="KW-0809">Transit peptide</keyword>
<dbReference type="EMBL" id="HE650824">
    <property type="protein sequence ID" value="CCF57943.1"/>
    <property type="molecule type" value="Genomic_DNA"/>
</dbReference>
<dbReference type="GO" id="GO:0004222">
    <property type="term" value="F:metalloendopeptidase activity"/>
    <property type="evidence" value="ECO:0007669"/>
    <property type="project" value="UniProtKB-EC"/>
</dbReference>
<name>H2AU93_KAZAF</name>
<evidence type="ECO:0000256" key="12">
    <source>
        <dbReference type="ARBA" id="ARBA00023128"/>
    </source>
</evidence>
<accession>H2AU93</accession>
<dbReference type="FunFam" id="3.40.390.10:FF:000055">
    <property type="entry name" value="Related to mitochondrial intermediate peptidase"/>
    <property type="match status" value="1"/>
</dbReference>
<dbReference type="RefSeq" id="XP_003957078.1">
    <property type="nucleotide sequence ID" value="XM_003957029.1"/>
</dbReference>
<organism evidence="16 17">
    <name type="scientific">Kazachstania africana (strain ATCC 22294 / BCRC 22015 / CBS 2517 / CECT 1963 / NBRC 1671 / NRRL Y-8276)</name>
    <name type="common">Yeast</name>
    <name type="synonym">Kluyveromyces africanus</name>
    <dbReference type="NCBI Taxonomy" id="1071382"/>
    <lineage>
        <taxon>Eukaryota</taxon>
        <taxon>Fungi</taxon>
        <taxon>Dikarya</taxon>
        <taxon>Ascomycota</taxon>
        <taxon>Saccharomycotina</taxon>
        <taxon>Saccharomycetes</taxon>
        <taxon>Saccharomycetales</taxon>
        <taxon>Saccharomycetaceae</taxon>
        <taxon>Kazachstania</taxon>
    </lineage>
</organism>
<keyword evidence="12" id="KW-0496">Mitochondrion</keyword>
<evidence type="ECO:0000256" key="14">
    <source>
        <dbReference type="RuleBase" id="RU003435"/>
    </source>
</evidence>
<evidence type="ECO:0000256" key="8">
    <source>
        <dbReference type="ARBA" id="ARBA00022801"/>
    </source>
</evidence>
<comment type="cofactor">
    <cofactor evidence="14">
        <name>Zn(2+)</name>
        <dbReference type="ChEBI" id="CHEBI:29105"/>
    </cofactor>
    <text evidence="14">Binds 1 zinc ion.</text>
</comment>
<dbReference type="AlphaFoldDB" id="H2AU93"/>
<evidence type="ECO:0000256" key="1">
    <source>
        <dbReference type="ARBA" id="ARBA00000436"/>
    </source>
</evidence>
<dbReference type="InterPro" id="IPR033851">
    <property type="entry name" value="M3A_MIP"/>
</dbReference>
<comment type="catalytic activity">
    <reaction evidence="1">
        <text>Release of an N-terminal octapeptide as second stage of processing of some proteins imported into the mitochondrion.</text>
        <dbReference type="EC" id="3.4.24.59"/>
    </reaction>
</comment>
<dbReference type="Pfam" id="PF01432">
    <property type="entry name" value="Peptidase_M3"/>
    <property type="match status" value="1"/>
</dbReference>
<dbReference type="GeneID" id="13885901"/>
<dbReference type="Proteomes" id="UP000005220">
    <property type="component" value="Chromosome 4"/>
</dbReference>
<dbReference type="InterPro" id="IPR024077">
    <property type="entry name" value="Neurolysin/TOP_dom2"/>
</dbReference>
<dbReference type="HOGENOM" id="CLU_001805_0_0_1"/>
<comment type="subcellular location">
    <subcellularLocation>
        <location evidence="2">Mitochondrion matrix</location>
    </subcellularLocation>
</comment>
<comment type="similarity">
    <text evidence="3 14">Belongs to the peptidase M3 family.</text>
</comment>
<keyword evidence="6 14" id="KW-0645">Protease</keyword>
<evidence type="ECO:0000256" key="5">
    <source>
        <dbReference type="ARBA" id="ARBA00018046"/>
    </source>
</evidence>
<keyword evidence="11 14" id="KW-0482">Metalloprotease</keyword>
<evidence type="ECO:0000256" key="13">
    <source>
        <dbReference type="ARBA" id="ARBA00025208"/>
    </source>
</evidence>
<evidence type="ECO:0000313" key="17">
    <source>
        <dbReference type="Proteomes" id="UP000005220"/>
    </source>
</evidence>
<evidence type="ECO:0000256" key="3">
    <source>
        <dbReference type="ARBA" id="ARBA00006040"/>
    </source>
</evidence>
<dbReference type="InterPro" id="IPR024079">
    <property type="entry name" value="MetalloPept_cat_dom_sf"/>
</dbReference>
<evidence type="ECO:0000256" key="4">
    <source>
        <dbReference type="ARBA" id="ARBA00012441"/>
    </source>
</evidence>
<dbReference type="InterPro" id="IPR045090">
    <property type="entry name" value="Pept_M3A_M3B"/>
</dbReference>
<evidence type="ECO:0000256" key="7">
    <source>
        <dbReference type="ARBA" id="ARBA00022723"/>
    </source>
</evidence>
<evidence type="ECO:0000259" key="15">
    <source>
        <dbReference type="Pfam" id="PF01432"/>
    </source>
</evidence>
<dbReference type="SUPFAM" id="SSF55486">
    <property type="entry name" value="Metalloproteases ('zincins'), catalytic domain"/>
    <property type="match status" value="1"/>
</dbReference>
<dbReference type="CDD" id="cd06457">
    <property type="entry name" value="M3A_MIP"/>
    <property type="match status" value="1"/>
</dbReference>
<gene>
    <name evidence="16" type="primary">KAFR0D02950</name>
    <name evidence="16" type="ORF">KAFR_0D02950</name>
</gene>
<evidence type="ECO:0000256" key="11">
    <source>
        <dbReference type="ARBA" id="ARBA00023049"/>
    </source>
</evidence>
<evidence type="ECO:0000313" key="16">
    <source>
        <dbReference type="EMBL" id="CCF57943.1"/>
    </source>
</evidence>
<evidence type="ECO:0000256" key="2">
    <source>
        <dbReference type="ARBA" id="ARBA00004305"/>
    </source>
</evidence>
<proteinExistence type="inferred from homology"/>
<feature type="domain" description="Peptidase M3A/M3B catalytic" evidence="15">
    <location>
        <begin position="291"/>
        <end position="769"/>
    </location>
</feature>
<dbReference type="GO" id="GO:0050821">
    <property type="term" value="P:protein stabilization"/>
    <property type="evidence" value="ECO:0007669"/>
    <property type="project" value="EnsemblFungi"/>
</dbReference>
<keyword evidence="9 14" id="KW-0862">Zinc</keyword>
<dbReference type="GO" id="GO:0005759">
    <property type="term" value="C:mitochondrial matrix"/>
    <property type="evidence" value="ECO:0007669"/>
    <property type="project" value="UniProtKB-SubCell"/>
</dbReference>
<evidence type="ECO:0000256" key="10">
    <source>
        <dbReference type="ARBA" id="ARBA00022946"/>
    </source>
</evidence>
<keyword evidence="7 14" id="KW-0479">Metal-binding</keyword>
<dbReference type="InParanoid" id="H2AU93"/>
<dbReference type="eggNOG" id="KOG2090">
    <property type="taxonomic scope" value="Eukaryota"/>
</dbReference>
<protein>
    <recommendedName>
        <fullName evidence="5">Mitochondrial intermediate peptidase</fullName>
        <ecNumber evidence="4">3.4.24.59</ecNumber>
    </recommendedName>
</protein>
<dbReference type="KEGG" id="kaf:KAFR_0D02950"/>
<dbReference type="InterPro" id="IPR001567">
    <property type="entry name" value="Pept_M3A_M3B_dom"/>
</dbReference>
<evidence type="ECO:0000256" key="9">
    <source>
        <dbReference type="ARBA" id="ARBA00022833"/>
    </source>
</evidence>
<dbReference type="PANTHER" id="PTHR11804">
    <property type="entry name" value="PROTEASE M3 THIMET OLIGOPEPTIDASE-RELATED"/>
    <property type="match status" value="1"/>
</dbReference>
<dbReference type="GO" id="GO:0006627">
    <property type="term" value="P:protein processing involved in protein targeting to mitochondrion"/>
    <property type="evidence" value="ECO:0007669"/>
    <property type="project" value="EnsemblFungi"/>
</dbReference>
<keyword evidence="8 14" id="KW-0378">Hydrolase</keyword>
<dbReference type="GO" id="GO:0006518">
    <property type="term" value="P:peptide metabolic process"/>
    <property type="evidence" value="ECO:0007669"/>
    <property type="project" value="TreeGrafter"/>
</dbReference>
<dbReference type="FunCoup" id="H2AU93">
    <property type="interactions" value="690"/>
</dbReference>
<dbReference type="GO" id="GO:0046872">
    <property type="term" value="F:metal ion binding"/>
    <property type="evidence" value="ECO:0007669"/>
    <property type="project" value="UniProtKB-UniRule"/>
</dbReference>